<name>A0A7W5ZMF7_9BACT</name>
<dbReference type="InterPro" id="IPR041682">
    <property type="entry name" value="AAA_14"/>
</dbReference>
<dbReference type="PANTHER" id="PTHR33295:SF18">
    <property type="entry name" value="AAA+ ATPASE DOMAIN-CONTAINING PROTEIN"/>
    <property type="match status" value="1"/>
</dbReference>
<feature type="domain" description="DUF4143" evidence="2">
    <location>
        <begin position="213"/>
        <end position="348"/>
    </location>
</feature>
<gene>
    <name evidence="3" type="ORF">FHS57_003537</name>
</gene>
<feature type="domain" description="AAA" evidence="1">
    <location>
        <begin position="17"/>
        <end position="146"/>
    </location>
</feature>
<accession>A0A7W5ZMF7</accession>
<sequence length="393" mass="45313">MYNRKTFSQLLTHLPKRQVTVITGMRRVGKSTALRYLLDHVTHSNKLYLDFERIENRVLFNQQSYNDIERGLVALGLNLKQPAVLALDEIQLVPNSTSVIKSLYDTYDIKFLVTGSSSFYLKNHFSESLAGRKQIFEMWPLDFEEFVTFKGFDANRLLSERFRPFLPTYFDLWHDLYEEFIQFGGFPEVVLADTHQDKIDYLKDVLNAYIELDIKLLSDFSVSDSLYKLILLLANRVGSRIDYTKLASLTGLNRHKIKDYLHLLEYTYFIQTISPLTNGIDKEISKQPKMYFSDTGLLQVCGKVSSGALFENKIANQLQPLGKIQYFEKSAGTEIDFILNGEIAFEVKETCTPYDLKTLTDRTKQLSVGDCQLIGRYRPESGFSNFLWGGSLF</sequence>
<dbReference type="RefSeq" id="WP_183975886.1">
    <property type="nucleotide sequence ID" value="NZ_JACIBY010000007.1"/>
</dbReference>
<dbReference type="EMBL" id="JACIBY010000007">
    <property type="protein sequence ID" value="MBB3839528.1"/>
    <property type="molecule type" value="Genomic_DNA"/>
</dbReference>
<dbReference type="Gene3D" id="3.40.50.300">
    <property type="entry name" value="P-loop containing nucleotide triphosphate hydrolases"/>
    <property type="match status" value="1"/>
</dbReference>
<evidence type="ECO:0000313" key="3">
    <source>
        <dbReference type="EMBL" id="MBB3839528.1"/>
    </source>
</evidence>
<proteinExistence type="predicted"/>
<dbReference type="InterPro" id="IPR025420">
    <property type="entry name" value="DUF4143"/>
</dbReference>
<dbReference type="Proteomes" id="UP000541352">
    <property type="component" value="Unassembled WGS sequence"/>
</dbReference>
<dbReference type="Pfam" id="PF13635">
    <property type="entry name" value="DUF4143"/>
    <property type="match status" value="1"/>
</dbReference>
<dbReference type="PANTHER" id="PTHR33295">
    <property type="entry name" value="ATPASE"/>
    <property type="match status" value="1"/>
</dbReference>
<dbReference type="InterPro" id="IPR027417">
    <property type="entry name" value="P-loop_NTPase"/>
</dbReference>
<protein>
    <recommendedName>
        <fullName evidence="5">ATP-binding protein</fullName>
    </recommendedName>
</protein>
<keyword evidence="4" id="KW-1185">Reference proteome</keyword>
<reference evidence="3 4" key="1">
    <citation type="submission" date="2020-08" db="EMBL/GenBank/DDBJ databases">
        <title>Genomic Encyclopedia of Type Strains, Phase IV (KMG-IV): sequencing the most valuable type-strain genomes for metagenomic binning, comparative biology and taxonomic classification.</title>
        <authorList>
            <person name="Goeker M."/>
        </authorList>
    </citation>
    <scope>NUCLEOTIDE SEQUENCE [LARGE SCALE GENOMIC DNA]</scope>
    <source>
        <strain evidence="3 4">DSM 17976</strain>
    </source>
</reference>
<organism evidence="3 4">
    <name type="scientific">Runella defluvii</name>
    <dbReference type="NCBI Taxonomy" id="370973"/>
    <lineage>
        <taxon>Bacteria</taxon>
        <taxon>Pseudomonadati</taxon>
        <taxon>Bacteroidota</taxon>
        <taxon>Cytophagia</taxon>
        <taxon>Cytophagales</taxon>
        <taxon>Spirosomataceae</taxon>
        <taxon>Runella</taxon>
    </lineage>
</organism>
<dbReference type="SUPFAM" id="SSF52540">
    <property type="entry name" value="P-loop containing nucleoside triphosphate hydrolases"/>
    <property type="match status" value="1"/>
</dbReference>
<comment type="caution">
    <text evidence="3">The sequence shown here is derived from an EMBL/GenBank/DDBJ whole genome shotgun (WGS) entry which is preliminary data.</text>
</comment>
<evidence type="ECO:0000259" key="2">
    <source>
        <dbReference type="Pfam" id="PF13635"/>
    </source>
</evidence>
<evidence type="ECO:0000313" key="4">
    <source>
        <dbReference type="Proteomes" id="UP000541352"/>
    </source>
</evidence>
<dbReference type="AlphaFoldDB" id="A0A7W5ZMF7"/>
<evidence type="ECO:0000259" key="1">
    <source>
        <dbReference type="Pfam" id="PF13173"/>
    </source>
</evidence>
<evidence type="ECO:0008006" key="5">
    <source>
        <dbReference type="Google" id="ProtNLM"/>
    </source>
</evidence>
<dbReference type="Pfam" id="PF13173">
    <property type="entry name" value="AAA_14"/>
    <property type="match status" value="1"/>
</dbReference>